<dbReference type="SUPFAM" id="SSF63825">
    <property type="entry name" value="YWTD domain"/>
    <property type="match status" value="1"/>
</dbReference>
<dbReference type="SUPFAM" id="SSF117074">
    <property type="entry name" value="Hypothetical protein PA1324"/>
    <property type="match status" value="1"/>
</dbReference>
<feature type="domain" description="Cadherin" evidence="9">
    <location>
        <begin position="1445"/>
        <end position="1557"/>
    </location>
</feature>
<keyword evidence="7" id="KW-0472">Membrane</keyword>
<sequence length="1866" mass="196806">MTLSNSVRGVKRNRLGKRRGSQRELKRRRSLRRSFEQLESRQLLASLAGEVWADANSDGVHDASEVAVIDARVYIDSNDDRQFNANERFTRTDSLGQYTLDRLAAGSHVVRVDFMPGQAQTSPLAFNGTAIDPSGDGSQTRLFQMGPDGGVTLVGLPSDQSIDGLVENNAGELIGLDSQTDTIYRVDKSSGDALQLAVASVDLQGGLAYDAQSDTIYATAKVDGSLQLMTVDQASGLVAEPELVVSDVRTTNFGSNFYDFNLASQTAAAIPRNGGLFSSTLDQRSDGAIFGLQGNSLIEFAVTSAGSSGQQVAILSQSIAAISFGANDQLFGVSSVPSTLHQIDAANGNVTGSVAITHNGSPISGVAGFDIAADGTHYLVDSTHLYTFDPATGVATQAPNQALPASSPIFSSLSVAANGVLYATLFSTTTPVASIDPVTGIATPLGNSPLGAPYSAIVAGDSFATAAPLLGANASDLTFDPVAQRIVGFDDANDRFFQFDTQGRGTTLATSERGLNSSSLAFDGSRFLMFDADDATGQTVLQVDPDTGQIQTHLQTSSGLATQTLGLSDRSTAFRVAVSTSDDITGLDFGLAGVVNRPALGTGMFINELVIAPEFESRDTHQAIELRGEPNSTIPANTYFVLVKENQSIAGDQFETGHVQGVFDLSNLTFGANGFLVMLPQGSPYSVHPQSTVLQSNATGFSGLPGDIYTDDDPNSGTISKAIGSTGYFLVQSDIPPVVGADVDTDDDGFADPGGVMDDWMVHDSIALHPFVGRGDQTYADIVFVDQGTGNVGELTRREGVPQVIREATDYAGRLGDSIGRTEADWIIGTAIDVAAAGDPFQLGLDDGLFGVPIPEPFKARLLDHFGESNFIGGVRGTVRLAPLVDGDAVVDPAANVTVLADTNGNGLRDVISYRLEPDDYQVNADLTHVTPGVTVSTIQPGFNPPTGSTGFKIRPVAESPLNPLGNKLFSHEGVNFFNQDARHFRASFYRPARSVSIVGIAPRNNTLQSLTRLDAYNADGVLLGSVTSQILSGTASEVLSLEFSDDSIAYAEAYSVTEAVVINGATFSGSAFGRLDDFRYTQSEAITSTNLFGEYELTNLFPGNYEINFLNSTSNRELSGAQKVPLRVVRHENYILSPNSVPVTSDIDIAVLENTPTGVSVGQVVGSDSDGQVSYSLASGQAFGFQIDSASGVLTVGPGTVLDFENQSQFSFTVAVSDRVGAVTNATVNVDVLDINEPPVIEPTAVNVSEAAASGTDVGRIRATDPDTQPNDRLLSYSIDGGTGASIFTIDPDTGILTLSNPDGVNYEQTQELTLDVTVTDNGATPQSTSQTQVVKILDANDAPQLSLPDLSIVENSTGIVGIIGLSDEDANQEHLFQIDGGSGDAVFELRPGGRIAVRNDVELDFESQSEFLLNVTVVDNGAPAMTANGVLRLLITDVNEPAALQINTASVGENAVAGDVATTINMVDAENAIANYTVTLLDELDGGAFELRAVASADPLQKKFELVVADGAAFDFETQSTLRVVFQVDDQTGGSESARYERVIAVRNENDAPSVLTTRINVSESAQPGVENPLARLRFADVDPGESFTATIVGGTGADKFLLDPTTHVLTLAPGSVLDADVADPTLTLEVQVTDSGGKSAIGTVLVRLNNVNEPPIFSDTLGTVSVDSGAVYRKVFDDSFVSDPEGGDFQISVFDSSATLPKWIKYDPASRTLSVLPDPSFVGDHQFTVRAFELGSSDVNDLVFTIRVNPGDRPLTNQRDRLDVDNNLSIAPSDILAVINFLAEYGESTVSSDRPFAGFVDVSGNGVVTPLDIFLVIEGLSAQNARRGQGEQISVNDSLSFLDSDREDFVDEVFADIGEVSLF</sequence>
<dbReference type="GO" id="GO:0016342">
    <property type="term" value="C:catenin complex"/>
    <property type="evidence" value="ECO:0007669"/>
    <property type="project" value="TreeGrafter"/>
</dbReference>
<dbReference type="InterPro" id="IPR018247">
    <property type="entry name" value="EF_Hand_1_Ca_BS"/>
</dbReference>
<dbReference type="PANTHER" id="PTHR24027">
    <property type="entry name" value="CADHERIN-23"/>
    <property type="match status" value="1"/>
</dbReference>
<evidence type="ECO:0000256" key="1">
    <source>
        <dbReference type="ARBA" id="ARBA00004370"/>
    </source>
</evidence>
<organism evidence="10 11">
    <name type="scientific">Stieleria marina</name>
    <dbReference type="NCBI Taxonomy" id="1930275"/>
    <lineage>
        <taxon>Bacteria</taxon>
        <taxon>Pseudomonadati</taxon>
        <taxon>Planctomycetota</taxon>
        <taxon>Planctomycetia</taxon>
        <taxon>Pirellulales</taxon>
        <taxon>Pirellulaceae</taxon>
        <taxon>Stieleria</taxon>
    </lineage>
</organism>
<evidence type="ECO:0000313" key="10">
    <source>
        <dbReference type="EMBL" id="QDT12098.1"/>
    </source>
</evidence>
<evidence type="ECO:0000256" key="4">
    <source>
        <dbReference type="ARBA" id="ARBA00022729"/>
    </source>
</evidence>
<dbReference type="GO" id="GO:0008013">
    <property type="term" value="F:beta-catenin binding"/>
    <property type="evidence" value="ECO:0007669"/>
    <property type="project" value="TreeGrafter"/>
</dbReference>
<dbReference type="GO" id="GO:0005576">
    <property type="term" value="C:extracellular region"/>
    <property type="evidence" value="ECO:0007669"/>
    <property type="project" value="UniProtKB-SubCell"/>
</dbReference>
<dbReference type="SUPFAM" id="SSF101898">
    <property type="entry name" value="NHL repeat"/>
    <property type="match status" value="1"/>
</dbReference>
<feature type="region of interest" description="Disordered" evidence="8">
    <location>
        <begin position="1"/>
        <end position="28"/>
    </location>
</feature>
<feature type="domain" description="Cadherin" evidence="9">
    <location>
        <begin position="1346"/>
        <end position="1445"/>
    </location>
</feature>
<evidence type="ECO:0000256" key="6">
    <source>
        <dbReference type="ARBA" id="ARBA00022837"/>
    </source>
</evidence>
<feature type="domain" description="Cadherin" evidence="9">
    <location>
        <begin position="1556"/>
        <end position="1660"/>
    </location>
</feature>
<protein>
    <submittedName>
        <fullName evidence="10">Cadherin domain protein</fullName>
    </submittedName>
</protein>
<dbReference type="CDD" id="cd11304">
    <property type="entry name" value="Cadherin_repeat"/>
    <property type="match status" value="2"/>
</dbReference>
<evidence type="ECO:0000256" key="5">
    <source>
        <dbReference type="ARBA" id="ARBA00022737"/>
    </source>
</evidence>
<accession>A0A517NY99</accession>
<dbReference type="GO" id="GO:0016477">
    <property type="term" value="P:cell migration"/>
    <property type="evidence" value="ECO:0007669"/>
    <property type="project" value="TreeGrafter"/>
</dbReference>
<name>A0A517NY99_9BACT</name>
<keyword evidence="3" id="KW-0964">Secreted</keyword>
<dbReference type="EMBL" id="CP036526">
    <property type="protein sequence ID" value="QDT12098.1"/>
    <property type="molecule type" value="Genomic_DNA"/>
</dbReference>
<feature type="domain" description="Cadherin" evidence="9">
    <location>
        <begin position="1241"/>
        <end position="1347"/>
    </location>
</feature>
<dbReference type="OrthoDB" id="218787at2"/>
<evidence type="ECO:0000256" key="2">
    <source>
        <dbReference type="ARBA" id="ARBA00004613"/>
    </source>
</evidence>
<dbReference type="RefSeq" id="WP_145419826.1">
    <property type="nucleotide sequence ID" value="NZ_CP036526.1"/>
</dbReference>
<dbReference type="Pfam" id="PF00028">
    <property type="entry name" value="Cadherin"/>
    <property type="match status" value="2"/>
</dbReference>
<dbReference type="GO" id="GO:0005509">
    <property type="term" value="F:calcium ion binding"/>
    <property type="evidence" value="ECO:0007669"/>
    <property type="project" value="InterPro"/>
</dbReference>
<dbReference type="Proteomes" id="UP000319817">
    <property type="component" value="Chromosome"/>
</dbReference>
<dbReference type="GO" id="GO:0045296">
    <property type="term" value="F:cadherin binding"/>
    <property type="evidence" value="ECO:0007669"/>
    <property type="project" value="TreeGrafter"/>
</dbReference>
<dbReference type="PROSITE" id="PS00018">
    <property type="entry name" value="EF_HAND_1"/>
    <property type="match status" value="1"/>
</dbReference>
<gene>
    <name evidence="10" type="ORF">K239x_41060</name>
</gene>
<feature type="compositionally biased region" description="Basic residues" evidence="8">
    <location>
        <begin position="9"/>
        <end position="28"/>
    </location>
</feature>
<keyword evidence="4" id="KW-0732">Signal</keyword>
<keyword evidence="11" id="KW-1185">Reference proteome</keyword>
<evidence type="ECO:0000256" key="3">
    <source>
        <dbReference type="ARBA" id="ARBA00022525"/>
    </source>
</evidence>
<dbReference type="GO" id="GO:0007156">
    <property type="term" value="P:homophilic cell adhesion via plasma membrane adhesion molecules"/>
    <property type="evidence" value="ECO:0007669"/>
    <property type="project" value="InterPro"/>
</dbReference>
<dbReference type="InterPro" id="IPR039808">
    <property type="entry name" value="Cadherin"/>
</dbReference>
<dbReference type="Gene3D" id="2.60.40.60">
    <property type="entry name" value="Cadherins"/>
    <property type="match status" value="5"/>
</dbReference>
<feature type="domain" description="Cadherin" evidence="9">
    <location>
        <begin position="1144"/>
        <end position="1242"/>
    </location>
</feature>
<dbReference type="SMART" id="SM00112">
    <property type="entry name" value="CA"/>
    <property type="match status" value="4"/>
</dbReference>
<dbReference type="InterPro" id="IPR013783">
    <property type="entry name" value="Ig-like_fold"/>
</dbReference>
<dbReference type="Gene3D" id="2.60.40.10">
    <property type="entry name" value="Immunoglobulins"/>
    <property type="match status" value="2"/>
</dbReference>
<dbReference type="InterPro" id="IPR002126">
    <property type="entry name" value="Cadherin-like_dom"/>
</dbReference>
<dbReference type="PANTHER" id="PTHR24027:SF438">
    <property type="entry name" value="CADHERIN 23"/>
    <property type="match status" value="1"/>
</dbReference>
<dbReference type="SUPFAM" id="SSF49313">
    <property type="entry name" value="Cadherin-like"/>
    <property type="match status" value="5"/>
</dbReference>
<evidence type="ECO:0000256" key="7">
    <source>
        <dbReference type="ARBA" id="ARBA00023136"/>
    </source>
</evidence>
<proteinExistence type="predicted"/>
<dbReference type="InterPro" id="IPR015919">
    <property type="entry name" value="Cadherin-like_sf"/>
</dbReference>
<comment type="subcellular location">
    <subcellularLocation>
        <location evidence="1">Membrane</location>
    </subcellularLocation>
    <subcellularLocation>
        <location evidence="2">Secreted</location>
    </subcellularLocation>
</comment>
<dbReference type="PROSITE" id="PS50268">
    <property type="entry name" value="CADHERIN_2"/>
    <property type="match status" value="5"/>
</dbReference>
<reference evidence="10 11" key="1">
    <citation type="submission" date="2019-02" db="EMBL/GenBank/DDBJ databases">
        <title>Deep-cultivation of Planctomycetes and their phenomic and genomic characterization uncovers novel biology.</title>
        <authorList>
            <person name="Wiegand S."/>
            <person name="Jogler M."/>
            <person name="Boedeker C."/>
            <person name="Pinto D."/>
            <person name="Vollmers J."/>
            <person name="Rivas-Marin E."/>
            <person name="Kohn T."/>
            <person name="Peeters S.H."/>
            <person name="Heuer A."/>
            <person name="Rast P."/>
            <person name="Oberbeckmann S."/>
            <person name="Bunk B."/>
            <person name="Jeske O."/>
            <person name="Meyerdierks A."/>
            <person name="Storesund J.E."/>
            <person name="Kallscheuer N."/>
            <person name="Luecker S."/>
            <person name="Lage O.M."/>
            <person name="Pohl T."/>
            <person name="Merkel B.J."/>
            <person name="Hornburger P."/>
            <person name="Mueller R.-W."/>
            <person name="Bruemmer F."/>
            <person name="Labrenz M."/>
            <person name="Spormann A.M."/>
            <person name="Op den Camp H."/>
            <person name="Overmann J."/>
            <person name="Amann R."/>
            <person name="Jetten M.S.M."/>
            <person name="Mascher T."/>
            <person name="Medema M.H."/>
            <person name="Devos D.P."/>
            <person name="Kaster A.-K."/>
            <person name="Ovreas L."/>
            <person name="Rohde M."/>
            <person name="Galperin M.Y."/>
            <person name="Jogler C."/>
        </authorList>
    </citation>
    <scope>NUCLEOTIDE SEQUENCE [LARGE SCALE GENOMIC DNA]</scope>
    <source>
        <strain evidence="10 11">K23_9</strain>
    </source>
</reference>
<keyword evidence="5" id="KW-0677">Repeat</keyword>
<evidence type="ECO:0000256" key="8">
    <source>
        <dbReference type="SAM" id="MobiDB-lite"/>
    </source>
</evidence>
<evidence type="ECO:0000313" key="11">
    <source>
        <dbReference type="Proteomes" id="UP000319817"/>
    </source>
</evidence>
<dbReference type="InterPro" id="IPR033764">
    <property type="entry name" value="Sdr_B"/>
</dbReference>
<evidence type="ECO:0000259" key="9">
    <source>
        <dbReference type="PROSITE" id="PS50268"/>
    </source>
</evidence>
<keyword evidence="6" id="KW-0106">Calcium</keyword>
<dbReference type="Pfam" id="PF17210">
    <property type="entry name" value="SdrD_B"/>
    <property type="match status" value="1"/>
</dbReference>